<dbReference type="Proteomes" id="UP000000763">
    <property type="component" value="Chromosome 6"/>
</dbReference>
<accession>Q5VRF8</accession>
<protein>
    <submittedName>
        <fullName evidence="3">Uncharacterized protein</fullName>
    </submittedName>
</protein>
<gene>
    <name evidence="3" type="ORF">OSJNBa0033B09.15</name>
    <name evidence="2" type="ORF">P0680A03.36</name>
</gene>
<reference evidence="3" key="2">
    <citation type="submission" date="2000-09" db="EMBL/GenBank/DDBJ databases">
        <title>Oryza sativa nipponbare(GA3) genomic DNA, chromosome 6, BAC clone:OSJNBa0033B09.</title>
        <authorList>
            <person name="Sasaki T."/>
            <person name="Matsumoto T."/>
            <person name="Yamamoto K."/>
        </authorList>
    </citation>
    <scope>NUCLEOTIDE SEQUENCE</scope>
</reference>
<name>Q5VRF8_ORYSJ</name>
<evidence type="ECO:0000256" key="1">
    <source>
        <dbReference type="SAM" id="MobiDB-lite"/>
    </source>
</evidence>
<reference evidence="4" key="4">
    <citation type="journal article" date="2008" name="Nucleic Acids Res.">
        <title>The rice annotation project database (RAP-DB): 2008 update.</title>
        <authorList>
            <consortium name="The rice annotation project (RAP)"/>
        </authorList>
    </citation>
    <scope>GENOME REANNOTATION</scope>
    <source>
        <strain evidence="4">cv. Nipponbare</strain>
    </source>
</reference>
<evidence type="ECO:0000313" key="3">
    <source>
        <dbReference type="EMBL" id="BAD67967.1"/>
    </source>
</evidence>
<dbReference type="EMBL" id="AB023482">
    <property type="protein sequence ID" value="BAD67615.1"/>
    <property type="molecule type" value="Genomic_DNA"/>
</dbReference>
<sequence length="149" mass="16190">MRELSVTLSIRQVQLRSLEEEEEAAAGGRSGARVAEQEGEAFSWVIVGGAHSLEEEVAPVVSESERGMEEEEAAVDPVVSEAERGVEEEEVAPVVGEARRGAAWRRQLGYAGLVGWNATTKSVFNPCFEVLMANTVAVELEWLPNPPVR</sequence>
<reference evidence="4" key="3">
    <citation type="journal article" date="2005" name="Nature">
        <title>The map-based sequence of the rice genome.</title>
        <authorList>
            <consortium name="International rice genome sequencing project (IRGSP)"/>
            <person name="Matsumoto T."/>
            <person name="Wu J."/>
            <person name="Kanamori H."/>
            <person name="Katayose Y."/>
            <person name="Fujisawa M."/>
            <person name="Namiki N."/>
            <person name="Mizuno H."/>
            <person name="Yamamoto K."/>
            <person name="Antonio B.A."/>
            <person name="Baba T."/>
            <person name="Sakata K."/>
            <person name="Nagamura Y."/>
            <person name="Aoki H."/>
            <person name="Arikawa K."/>
            <person name="Arita K."/>
            <person name="Bito T."/>
            <person name="Chiden Y."/>
            <person name="Fujitsuka N."/>
            <person name="Fukunaka R."/>
            <person name="Hamada M."/>
            <person name="Harada C."/>
            <person name="Hayashi A."/>
            <person name="Hijishita S."/>
            <person name="Honda M."/>
            <person name="Hosokawa S."/>
            <person name="Ichikawa Y."/>
            <person name="Idonuma A."/>
            <person name="Iijima M."/>
            <person name="Ikeda M."/>
            <person name="Ikeno M."/>
            <person name="Ito K."/>
            <person name="Ito S."/>
            <person name="Ito T."/>
            <person name="Ito Y."/>
            <person name="Ito Y."/>
            <person name="Iwabuchi A."/>
            <person name="Kamiya K."/>
            <person name="Karasawa W."/>
            <person name="Kurita K."/>
            <person name="Katagiri S."/>
            <person name="Kikuta A."/>
            <person name="Kobayashi H."/>
            <person name="Kobayashi N."/>
            <person name="Machita K."/>
            <person name="Maehara T."/>
            <person name="Masukawa M."/>
            <person name="Mizubayashi T."/>
            <person name="Mukai Y."/>
            <person name="Nagasaki H."/>
            <person name="Nagata Y."/>
            <person name="Naito S."/>
            <person name="Nakashima M."/>
            <person name="Nakama Y."/>
            <person name="Nakamichi Y."/>
            <person name="Nakamura M."/>
            <person name="Meguro A."/>
            <person name="Negishi M."/>
            <person name="Ohta I."/>
            <person name="Ohta T."/>
            <person name="Okamoto M."/>
            <person name="Ono N."/>
            <person name="Saji S."/>
            <person name="Sakaguchi M."/>
            <person name="Sakai K."/>
            <person name="Shibata M."/>
            <person name="Shimokawa T."/>
            <person name="Song J."/>
            <person name="Takazaki Y."/>
            <person name="Terasawa K."/>
            <person name="Tsugane M."/>
            <person name="Tsuji K."/>
            <person name="Ueda S."/>
            <person name="Waki K."/>
            <person name="Yamagata H."/>
            <person name="Yamamoto M."/>
            <person name="Yamamoto S."/>
            <person name="Yamane H."/>
            <person name="Yoshiki S."/>
            <person name="Yoshihara R."/>
            <person name="Yukawa K."/>
            <person name="Zhong H."/>
            <person name="Yano M."/>
            <person name="Yuan Q."/>
            <person name="Ouyang S."/>
            <person name="Liu J."/>
            <person name="Jones K.M."/>
            <person name="Gansberger K."/>
            <person name="Moffat K."/>
            <person name="Hill J."/>
            <person name="Bera J."/>
            <person name="Fadrosh D."/>
            <person name="Jin S."/>
            <person name="Johri S."/>
            <person name="Kim M."/>
            <person name="Overton L."/>
            <person name="Reardon M."/>
            <person name="Tsitrin T."/>
            <person name="Vuong H."/>
            <person name="Weaver B."/>
            <person name="Ciecko A."/>
            <person name="Tallon L."/>
            <person name="Jackson J."/>
            <person name="Pai G."/>
            <person name="Aken S.V."/>
            <person name="Utterback T."/>
            <person name="Reidmuller S."/>
            <person name="Feldblyum T."/>
            <person name="Hsiao J."/>
            <person name="Zismann V."/>
            <person name="Iobst S."/>
            <person name="de Vazeille A.R."/>
            <person name="Buell C.R."/>
            <person name="Ying K."/>
            <person name="Li Y."/>
            <person name="Lu T."/>
            <person name="Huang Y."/>
            <person name="Zhao Q."/>
            <person name="Feng Q."/>
            <person name="Zhang L."/>
            <person name="Zhu J."/>
            <person name="Weng Q."/>
            <person name="Mu J."/>
            <person name="Lu Y."/>
            <person name="Fan D."/>
            <person name="Liu Y."/>
            <person name="Guan J."/>
            <person name="Zhang Y."/>
            <person name="Yu S."/>
            <person name="Liu X."/>
            <person name="Zhang Y."/>
            <person name="Hong G."/>
            <person name="Han B."/>
            <person name="Choisne N."/>
            <person name="Demange N."/>
            <person name="Orjeda G."/>
            <person name="Samain S."/>
            <person name="Cattolico L."/>
            <person name="Pelletier E."/>
            <person name="Couloux A."/>
            <person name="Segurens B."/>
            <person name="Wincker P."/>
            <person name="D'Hont A."/>
            <person name="Scarpelli C."/>
            <person name="Weissenbach J."/>
            <person name="Salanoubat M."/>
            <person name="Quetier F."/>
            <person name="Yu Y."/>
            <person name="Kim H.R."/>
            <person name="Rambo T."/>
            <person name="Currie J."/>
            <person name="Collura K."/>
            <person name="Luo M."/>
            <person name="Yang T."/>
            <person name="Ammiraju J.S.S."/>
            <person name="Engler F."/>
            <person name="Soderlund C."/>
            <person name="Wing R.A."/>
            <person name="Palmer L.E."/>
            <person name="de la Bastide M."/>
            <person name="Spiegel L."/>
            <person name="Nascimento L."/>
            <person name="Zutavern T."/>
            <person name="O'Shaughnessy A."/>
            <person name="Dike S."/>
            <person name="Dedhia N."/>
            <person name="Preston R."/>
            <person name="Balija V."/>
            <person name="McCombie W.R."/>
            <person name="Chow T."/>
            <person name="Chen H."/>
            <person name="Chung M."/>
            <person name="Chen C."/>
            <person name="Shaw J."/>
            <person name="Wu H."/>
            <person name="Hsiao K."/>
            <person name="Chao Y."/>
            <person name="Chu M."/>
            <person name="Cheng C."/>
            <person name="Hour A."/>
            <person name="Lee P."/>
            <person name="Lin S."/>
            <person name="Lin Y."/>
            <person name="Liou J."/>
            <person name="Liu S."/>
            <person name="Hsing Y."/>
            <person name="Raghuvanshi S."/>
            <person name="Mohanty A."/>
            <person name="Bharti A.K."/>
            <person name="Gaur A."/>
            <person name="Gupta V."/>
            <person name="Kumar D."/>
            <person name="Ravi V."/>
            <person name="Vij S."/>
            <person name="Kapur A."/>
            <person name="Khurana P."/>
            <person name="Khurana P."/>
            <person name="Khurana J.P."/>
            <person name="Tyagi A.K."/>
            <person name="Gaikwad K."/>
            <person name="Singh A."/>
            <person name="Dalal V."/>
            <person name="Srivastava S."/>
            <person name="Dixit A."/>
            <person name="Pal A.K."/>
            <person name="Ghazi I.A."/>
            <person name="Yadav M."/>
            <person name="Pandit A."/>
            <person name="Bhargava A."/>
            <person name="Sureshbabu K."/>
            <person name="Batra K."/>
            <person name="Sharma T.R."/>
            <person name="Mohapatra T."/>
            <person name="Singh N.K."/>
            <person name="Messing J."/>
            <person name="Nelson A.B."/>
            <person name="Fuks G."/>
            <person name="Kavchok S."/>
            <person name="Keizer G."/>
            <person name="Linton E."/>
            <person name="Llaca V."/>
            <person name="Song R."/>
            <person name="Tanyolac B."/>
            <person name="Young S."/>
            <person name="Ho-Il K."/>
            <person name="Hahn J.H."/>
            <person name="Sangsakoo G."/>
            <person name="Vanavichit A."/>
            <person name="de Mattos Luiz.A.T."/>
            <person name="Zimmer P.D."/>
            <person name="Malone G."/>
            <person name="Dellagostin O."/>
            <person name="de Oliveira A.C."/>
            <person name="Bevan M."/>
            <person name="Bancroft I."/>
            <person name="Minx P."/>
            <person name="Cordum H."/>
            <person name="Wilson R."/>
            <person name="Cheng Z."/>
            <person name="Jin W."/>
            <person name="Jiang J."/>
            <person name="Leong S.A."/>
            <person name="Iwama H."/>
            <person name="Gojobori T."/>
            <person name="Itoh T."/>
            <person name="Niimura Y."/>
            <person name="Fujii Y."/>
            <person name="Habara T."/>
            <person name="Sakai H."/>
            <person name="Sato Y."/>
            <person name="Wilson G."/>
            <person name="Kumar K."/>
            <person name="McCouch S."/>
            <person name="Juretic N."/>
            <person name="Hoen D."/>
            <person name="Wright S."/>
            <person name="Bruskiewich R."/>
            <person name="Bureau T."/>
            <person name="Miyao A."/>
            <person name="Hirochika H."/>
            <person name="Nishikawa T."/>
            <person name="Kadowaki K."/>
            <person name="Sugiura M."/>
            <person name="Burr B."/>
            <person name="Sasaki T."/>
        </authorList>
    </citation>
    <scope>NUCLEOTIDE SEQUENCE [LARGE SCALE GENOMIC DNA]</scope>
    <source>
        <strain evidence="4">cv. Nipponbare</strain>
    </source>
</reference>
<evidence type="ECO:0000313" key="2">
    <source>
        <dbReference type="EMBL" id="BAD67615.1"/>
    </source>
</evidence>
<feature type="region of interest" description="Disordered" evidence="1">
    <location>
        <begin position="62"/>
        <end position="86"/>
    </location>
</feature>
<dbReference type="EMBL" id="AP002864">
    <property type="protein sequence ID" value="BAD67967.1"/>
    <property type="molecule type" value="Genomic_DNA"/>
</dbReference>
<dbReference type="AlphaFoldDB" id="Q5VRF8"/>
<proteinExistence type="predicted"/>
<evidence type="ECO:0000313" key="4">
    <source>
        <dbReference type="Proteomes" id="UP000000763"/>
    </source>
</evidence>
<organism evidence="3 4">
    <name type="scientific">Oryza sativa subsp. japonica</name>
    <name type="common">Rice</name>
    <dbReference type="NCBI Taxonomy" id="39947"/>
    <lineage>
        <taxon>Eukaryota</taxon>
        <taxon>Viridiplantae</taxon>
        <taxon>Streptophyta</taxon>
        <taxon>Embryophyta</taxon>
        <taxon>Tracheophyta</taxon>
        <taxon>Spermatophyta</taxon>
        <taxon>Magnoliopsida</taxon>
        <taxon>Liliopsida</taxon>
        <taxon>Poales</taxon>
        <taxon>Poaceae</taxon>
        <taxon>BOP clade</taxon>
        <taxon>Oryzoideae</taxon>
        <taxon>Oryzeae</taxon>
        <taxon>Oryzinae</taxon>
        <taxon>Oryza</taxon>
        <taxon>Oryza sativa</taxon>
    </lineage>
</organism>
<reference evidence="2" key="1">
    <citation type="submission" date="1999-02" db="EMBL/GenBank/DDBJ databases">
        <title>Oryza sativa nipponbare(GA3) genomic DNA, chromosome 6, PAC clone:P0680A03.</title>
        <authorList>
            <person name="Sasaki T."/>
            <person name="Matsumoto T."/>
            <person name="Yamamoto K."/>
        </authorList>
    </citation>
    <scope>NUCLEOTIDE SEQUENCE</scope>
</reference>